<dbReference type="FunFam" id="3.30.160.60:FF:004978">
    <property type="match status" value="1"/>
</dbReference>
<feature type="domain" description="B30.2/SPRY" evidence="12">
    <location>
        <begin position="289"/>
        <end position="469"/>
    </location>
</feature>
<dbReference type="SUPFAM" id="SSF49899">
    <property type="entry name" value="Concanavalin A-like lectins/glucanases"/>
    <property type="match status" value="1"/>
</dbReference>
<dbReference type="InterPro" id="IPR003879">
    <property type="entry name" value="Butyrophylin_SPRY"/>
</dbReference>
<evidence type="ECO:0000256" key="6">
    <source>
        <dbReference type="ARBA" id="ARBA00022833"/>
    </source>
</evidence>
<comment type="similarity">
    <text evidence="2">Belongs to the TRIM/RBCC family.</text>
</comment>
<evidence type="ECO:0000313" key="13">
    <source>
        <dbReference type="Ensembl" id="ENSUMAP00000025972"/>
    </source>
</evidence>
<dbReference type="CDD" id="cd16594">
    <property type="entry name" value="RING-HC_TRIM7-like_C-IV"/>
    <property type="match status" value="1"/>
</dbReference>
<dbReference type="InterPro" id="IPR000315">
    <property type="entry name" value="Znf_B-box"/>
</dbReference>
<comment type="subcellular location">
    <subcellularLocation>
        <location evidence="1">Cytoplasm</location>
    </subcellularLocation>
</comment>
<dbReference type="GO" id="GO:0005634">
    <property type="term" value="C:nucleus"/>
    <property type="evidence" value="ECO:0007669"/>
    <property type="project" value="UniProtKB-ARBA"/>
</dbReference>
<evidence type="ECO:0000256" key="4">
    <source>
        <dbReference type="ARBA" id="ARBA00022723"/>
    </source>
</evidence>
<dbReference type="Gene3D" id="3.30.40.10">
    <property type="entry name" value="Zinc/RING finger domain, C3HC4 (zinc finger)"/>
    <property type="match status" value="1"/>
</dbReference>
<evidence type="ECO:0000259" key="11">
    <source>
        <dbReference type="PROSITE" id="PS50119"/>
    </source>
</evidence>
<keyword evidence="4" id="KW-0479">Metal-binding</keyword>
<evidence type="ECO:0000259" key="12">
    <source>
        <dbReference type="PROSITE" id="PS50188"/>
    </source>
</evidence>
<dbReference type="FunFam" id="3.30.40.10:FF:000171">
    <property type="entry name" value="E3 ubiquitin-protein ligase TRIM39"/>
    <property type="match status" value="1"/>
</dbReference>
<dbReference type="Gene3D" id="2.60.120.920">
    <property type="match status" value="1"/>
</dbReference>
<dbReference type="PROSITE" id="PS00518">
    <property type="entry name" value="ZF_RING_1"/>
    <property type="match status" value="1"/>
</dbReference>
<dbReference type="Pfam" id="PF15227">
    <property type="entry name" value="zf-C3HC4_4"/>
    <property type="match status" value="1"/>
</dbReference>
<dbReference type="PROSITE" id="PS50188">
    <property type="entry name" value="B302_SPRY"/>
    <property type="match status" value="1"/>
</dbReference>
<keyword evidence="6" id="KW-0862">Zinc</keyword>
<evidence type="ECO:0000256" key="8">
    <source>
        <dbReference type="PROSITE-ProRule" id="PRU00024"/>
    </source>
</evidence>
<dbReference type="Gene3D" id="3.30.160.60">
    <property type="entry name" value="Classic Zinc Finger"/>
    <property type="match status" value="1"/>
</dbReference>
<dbReference type="InterPro" id="IPR050143">
    <property type="entry name" value="TRIM/RBCC"/>
</dbReference>
<dbReference type="SMART" id="SM00589">
    <property type="entry name" value="PRY"/>
    <property type="match status" value="1"/>
</dbReference>
<reference evidence="13" key="1">
    <citation type="submission" date="2019-03" db="UniProtKB">
        <authorList>
            <consortium name="Ensembl"/>
        </authorList>
    </citation>
    <scope>IDENTIFICATION</scope>
</reference>
<dbReference type="GeneTree" id="ENSGT00940000166358"/>
<dbReference type="PROSITE" id="PS50119">
    <property type="entry name" value="ZF_BBOX"/>
    <property type="match status" value="1"/>
</dbReference>
<dbReference type="InterPro" id="IPR013320">
    <property type="entry name" value="ConA-like_dom_sf"/>
</dbReference>
<evidence type="ECO:0000256" key="3">
    <source>
        <dbReference type="ARBA" id="ARBA00022490"/>
    </source>
</evidence>
<name>A0A452UXX9_URSMA</name>
<proteinExistence type="inferred from homology"/>
<dbReference type="CDD" id="cd19780">
    <property type="entry name" value="Bbox2_TRIM39-like"/>
    <property type="match status" value="1"/>
</dbReference>
<accession>A0A452UXX9</accession>
<dbReference type="Pfam" id="PF13765">
    <property type="entry name" value="PRY"/>
    <property type="match status" value="1"/>
</dbReference>
<dbReference type="GO" id="GO:0008270">
    <property type="term" value="F:zinc ion binding"/>
    <property type="evidence" value="ECO:0007669"/>
    <property type="project" value="UniProtKB-KW"/>
</dbReference>
<dbReference type="AlphaFoldDB" id="A0A452UXX9"/>
<dbReference type="SMART" id="SM00184">
    <property type="entry name" value="RING"/>
    <property type="match status" value="1"/>
</dbReference>
<dbReference type="InterPro" id="IPR006574">
    <property type="entry name" value="PRY"/>
</dbReference>
<feature type="domain" description="B box-type" evidence="11">
    <location>
        <begin position="102"/>
        <end position="143"/>
    </location>
</feature>
<dbReference type="SMART" id="SM00336">
    <property type="entry name" value="BBOX"/>
    <property type="match status" value="1"/>
</dbReference>
<dbReference type="GO" id="GO:0005737">
    <property type="term" value="C:cytoplasm"/>
    <property type="evidence" value="ECO:0007669"/>
    <property type="project" value="UniProtKB-SubCell"/>
</dbReference>
<dbReference type="Pfam" id="PF00643">
    <property type="entry name" value="zf-B_box"/>
    <property type="match status" value="1"/>
</dbReference>
<dbReference type="FunFam" id="2.60.120.920:FF:000060">
    <property type="entry name" value="Tripartite motif containing 39"/>
    <property type="match status" value="1"/>
</dbReference>
<dbReference type="PANTHER" id="PTHR24103">
    <property type="entry name" value="E3 UBIQUITIN-PROTEIN LIGASE TRIM"/>
    <property type="match status" value="1"/>
</dbReference>
<dbReference type="PRINTS" id="PR01407">
    <property type="entry name" value="BUTYPHLNCDUF"/>
</dbReference>
<organism evidence="13">
    <name type="scientific">Ursus maritimus</name>
    <name type="common">Polar bear</name>
    <name type="synonym">Thalarctos maritimus</name>
    <dbReference type="NCBI Taxonomy" id="29073"/>
    <lineage>
        <taxon>Eukaryota</taxon>
        <taxon>Metazoa</taxon>
        <taxon>Chordata</taxon>
        <taxon>Craniata</taxon>
        <taxon>Vertebrata</taxon>
        <taxon>Euteleostomi</taxon>
        <taxon>Mammalia</taxon>
        <taxon>Eutheria</taxon>
        <taxon>Laurasiatheria</taxon>
        <taxon>Carnivora</taxon>
        <taxon>Caniformia</taxon>
        <taxon>Ursidae</taxon>
        <taxon>Ursus</taxon>
    </lineage>
</organism>
<dbReference type="InterPro" id="IPR043136">
    <property type="entry name" value="B30.2/SPRY_sf"/>
</dbReference>
<evidence type="ECO:0000256" key="7">
    <source>
        <dbReference type="ARBA" id="ARBA00023054"/>
    </source>
</evidence>
<dbReference type="InterPro" id="IPR013083">
    <property type="entry name" value="Znf_RING/FYVE/PHD"/>
</dbReference>
<feature type="coiled-coil region" evidence="9">
    <location>
        <begin position="190"/>
        <end position="221"/>
    </location>
</feature>
<dbReference type="SUPFAM" id="SSF57845">
    <property type="entry name" value="B-box zinc-binding domain"/>
    <property type="match status" value="1"/>
</dbReference>
<evidence type="ECO:0000256" key="1">
    <source>
        <dbReference type="ARBA" id="ARBA00004496"/>
    </source>
</evidence>
<evidence type="ECO:0000256" key="2">
    <source>
        <dbReference type="ARBA" id="ARBA00008518"/>
    </source>
</evidence>
<evidence type="ECO:0000256" key="5">
    <source>
        <dbReference type="ARBA" id="ARBA00022771"/>
    </source>
</evidence>
<dbReference type="SUPFAM" id="SSF57850">
    <property type="entry name" value="RING/U-box"/>
    <property type="match status" value="1"/>
</dbReference>
<feature type="domain" description="RING-type" evidence="10">
    <location>
        <begin position="29"/>
        <end position="70"/>
    </location>
</feature>
<evidence type="ECO:0000259" key="10">
    <source>
        <dbReference type="PROSITE" id="PS50089"/>
    </source>
</evidence>
<dbReference type="OMA" id="ICHRSRR"/>
<dbReference type="InterPro" id="IPR001870">
    <property type="entry name" value="B30.2/SPRY"/>
</dbReference>
<gene>
    <name evidence="13" type="primary">TRIM39-RPP21</name>
</gene>
<evidence type="ECO:0000256" key="9">
    <source>
        <dbReference type="SAM" id="Coils"/>
    </source>
</evidence>
<keyword evidence="3" id="KW-0963">Cytoplasm</keyword>
<dbReference type="Ensembl" id="ENSUMAT00000030756.1">
    <property type="protein sequence ID" value="ENSUMAP00000025972.1"/>
    <property type="gene ID" value="ENSUMAG00000018932.1"/>
</dbReference>
<keyword evidence="7 9" id="KW-0175">Coiled coil</keyword>
<dbReference type="PROSITE" id="PS50089">
    <property type="entry name" value="ZF_RING_2"/>
    <property type="match status" value="1"/>
</dbReference>
<dbReference type="InterPro" id="IPR017907">
    <property type="entry name" value="Znf_RING_CS"/>
</dbReference>
<sequence length="469" mass="53255">MAETSLLDAGASAASTAAALENLQVEASCSVCLEYLKEPVIIECGHNFCKACITRWWEDLERDFPCPVCRKTSRYRSLRPNRQLGSMVEIAKQLQAVKRKIRDESLCPQHHEALSLFCYEDQEAVCLICAISHTHRAHTVVPLDDATQEYKEKLQKCLEPLEQKLQEITRCKSSEEKKPGELKRLVECRRQQILKEFEELHRRLDEEQQMLLSRLEEEEQDILQRLRENAAHLGDKRRDLAHLAAEVEGKCLQSGFEMLKDVKSTLEKCEKVKTMEVTSVSIELEKNFSNFPRQYFALRKILKQLIADVTLDPETAHPNLVLSEDRKSVKFVETRLRDLPDTPRRFTFYPCVLATEGFTSGRHYWEVEASGLVGRMLLHLPSGPQQIGSDRNHTSQEAVRGRLRRGYRRGGTCGRSCVRCSNGADGWAGEGPRGLPEAQLPVPGRPLCPCARPHEPGAGEVLLPHGEDH</sequence>
<dbReference type="InterPro" id="IPR001841">
    <property type="entry name" value="Znf_RING"/>
</dbReference>
<protein>
    <submittedName>
        <fullName evidence="13">E3 ubiquitin-protein ligase TRIM39</fullName>
    </submittedName>
</protein>
<keyword evidence="5 8" id="KW-0863">Zinc-finger</keyword>